<keyword evidence="2" id="KW-0813">Transport</keyword>
<dbReference type="GO" id="GO:0005886">
    <property type="term" value="C:plasma membrane"/>
    <property type="evidence" value="ECO:0007669"/>
    <property type="project" value="UniProtKB-SubCell"/>
</dbReference>
<evidence type="ECO:0000313" key="10">
    <source>
        <dbReference type="EMBL" id="HAR57047.1"/>
    </source>
</evidence>
<dbReference type="Pfam" id="PF00893">
    <property type="entry name" value="Multi_Drug_Res"/>
    <property type="match status" value="1"/>
</dbReference>
<evidence type="ECO:0000256" key="1">
    <source>
        <dbReference type="ARBA" id="ARBA00004651"/>
    </source>
</evidence>
<name>A0A348WR85_9GAMM</name>
<keyword evidence="6 9" id="KW-0472">Membrane</keyword>
<evidence type="ECO:0000256" key="6">
    <source>
        <dbReference type="ARBA" id="ARBA00023136"/>
    </source>
</evidence>
<keyword evidence="4 8" id="KW-0812">Transmembrane</keyword>
<feature type="transmembrane region" description="Helical" evidence="9">
    <location>
        <begin position="33"/>
        <end position="51"/>
    </location>
</feature>
<organism evidence="10 11">
    <name type="scientific">Idiomarina baltica</name>
    <dbReference type="NCBI Taxonomy" id="190892"/>
    <lineage>
        <taxon>Bacteria</taxon>
        <taxon>Pseudomonadati</taxon>
        <taxon>Pseudomonadota</taxon>
        <taxon>Gammaproteobacteria</taxon>
        <taxon>Alteromonadales</taxon>
        <taxon>Idiomarinaceae</taxon>
        <taxon>Idiomarina</taxon>
    </lineage>
</organism>
<feature type="transmembrane region" description="Helical" evidence="9">
    <location>
        <begin position="85"/>
        <end position="104"/>
    </location>
</feature>
<dbReference type="PANTHER" id="PTHR30561:SF1">
    <property type="entry name" value="MULTIDRUG TRANSPORTER EMRE"/>
    <property type="match status" value="1"/>
</dbReference>
<dbReference type="Gene3D" id="1.10.3730.20">
    <property type="match status" value="1"/>
</dbReference>
<dbReference type="GO" id="GO:0022857">
    <property type="term" value="F:transmembrane transporter activity"/>
    <property type="evidence" value="ECO:0007669"/>
    <property type="project" value="InterPro"/>
</dbReference>
<evidence type="ECO:0000256" key="7">
    <source>
        <dbReference type="ARBA" id="ARBA00038032"/>
    </source>
</evidence>
<comment type="similarity">
    <text evidence="7 8">Belongs to the drug/metabolite transporter (DMT) superfamily. Small multidrug resistance (SMR) (TC 2.A.7.1) family.</text>
</comment>
<gene>
    <name evidence="10" type="ORF">DCR58_09745</name>
</gene>
<dbReference type="EMBL" id="DMUP01000239">
    <property type="protein sequence ID" value="HAR57047.1"/>
    <property type="molecule type" value="Genomic_DNA"/>
</dbReference>
<dbReference type="GO" id="GO:1990961">
    <property type="term" value="P:xenobiotic detoxification by transmembrane export across the plasma membrane"/>
    <property type="evidence" value="ECO:0007669"/>
    <property type="project" value="UniProtKB-ARBA"/>
</dbReference>
<dbReference type="Proteomes" id="UP000262878">
    <property type="component" value="Unassembled WGS sequence"/>
</dbReference>
<dbReference type="InterPro" id="IPR037185">
    <property type="entry name" value="EmrE-like"/>
</dbReference>
<reference evidence="10 11" key="1">
    <citation type="journal article" date="2018" name="Nat. Biotechnol.">
        <title>A standardized bacterial taxonomy based on genome phylogeny substantially revises the tree of life.</title>
        <authorList>
            <person name="Parks D.H."/>
            <person name="Chuvochina M."/>
            <person name="Waite D.W."/>
            <person name="Rinke C."/>
            <person name="Skarshewski A."/>
            <person name="Chaumeil P.A."/>
            <person name="Hugenholtz P."/>
        </authorList>
    </citation>
    <scope>NUCLEOTIDE SEQUENCE [LARGE SCALE GENOMIC DNA]</scope>
    <source>
        <strain evidence="10">UBA9360</strain>
    </source>
</reference>
<evidence type="ECO:0000313" key="11">
    <source>
        <dbReference type="Proteomes" id="UP000262878"/>
    </source>
</evidence>
<evidence type="ECO:0000256" key="8">
    <source>
        <dbReference type="RuleBase" id="RU003942"/>
    </source>
</evidence>
<keyword evidence="3" id="KW-1003">Cell membrane</keyword>
<dbReference type="InterPro" id="IPR045324">
    <property type="entry name" value="Small_multidrug_res"/>
</dbReference>
<protein>
    <submittedName>
        <fullName evidence="10">QacE family quaternary ammonium compound efflux SMR transporter</fullName>
    </submittedName>
</protein>
<evidence type="ECO:0000256" key="3">
    <source>
        <dbReference type="ARBA" id="ARBA00022475"/>
    </source>
</evidence>
<dbReference type="PANTHER" id="PTHR30561">
    <property type="entry name" value="SMR FAMILY PROTON-DEPENDENT DRUG EFFLUX TRANSPORTER SUGE"/>
    <property type="match status" value="1"/>
</dbReference>
<dbReference type="AlphaFoldDB" id="A0A348WR85"/>
<evidence type="ECO:0000256" key="9">
    <source>
        <dbReference type="SAM" id="Phobius"/>
    </source>
</evidence>
<evidence type="ECO:0000256" key="4">
    <source>
        <dbReference type="ARBA" id="ARBA00022692"/>
    </source>
</evidence>
<feature type="transmembrane region" description="Helical" evidence="9">
    <location>
        <begin position="58"/>
        <end position="79"/>
    </location>
</feature>
<dbReference type="InterPro" id="IPR000390">
    <property type="entry name" value="Small_drug/metabolite_transptr"/>
</dbReference>
<keyword evidence="5 9" id="KW-1133">Transmembrane helix</keyword>
<comment type="caution">
    <text evidence="10">The sequence shown here is derived from an EMBL/GenBank/DDBJ whole genome shotgun (WGS) entry which is preliminary data.</text>
</comment>
<evidence type="ECO:0000256" key="2">
    <source>
        <dbReference type="ARBA" id="ARBA00022448"/>
    </source>
</evidence>
<dbReference type="SUPFAM" id="SSF103481">
    <property type="entry name" value="Multidrug resistance efflux transporter EmrE"/>
    <property type="match status" value="1"/>
</dbReference>
<comment type="subcellular location">
    <subcellularLocation>
        <location evidence="1 8">Cell membrane</location>
        <topology evidence="1 8">Multi-pass membrane protein</topology>
    </subcellularLocation>
</comment>
<accession>A0A348WR85</accession>
<sequence>MKNWMFLTIAIFGEVVATTALKSTNGFTKLGPSLVVLVGYGIAFYFLSLSLKSIPVGIAYAVWAGLGIALVTLIAWGVYGQKLDAWGFVGIGFIVSGVAILNLLSKTSVH</sequence>
<dbReference type="FunFam" id="1.10.3730.20:FF:000001">
    <property type="entry name" value="Quaternary ammonium compound resistance transporter SugE"/>
    <property type="match status" value="1"/>
</dbReference>
<proteinExistence type="inferred from homology"/>
<evidence type="ECO:0000256" key="5">
    <source>
        <dbReference type="ARBA" id="ARBA00022989"/>
    </source>
</evidence>